<sequence length="340" mass="39005">MLKQTVKKIIPPELLDRYKKKKKVFSFKKGLKKSYEYDYTKYVLHSNSIGNGTADKLIGDIIKEYHVIEKGLTMPDTRLGFGQPKLINLINNCIKYINLYGNADEQVAHAIQVILEYEDFHRKENYILLAETIQALSKIKESAQGMNACSQREVSKAAYFSHIEDPFPEFSESRSSIRNYSQEEVPIKEIEDVLILAKNTPSACNRQTWRTYVYTNKNRINKILEVQGGNRGFGHLANKLIVITSELGVFSNTAERYQAYVDGGMYAMNLLYSLHSHKIAACILNCSNPRDKDIKMREVCNIKDSEVFIAMITCGYPPEEFKIAISKRYTIEKTHQTIND</sequence>
<feature type="domain" description="Nitroreductase" evidence="3">
    <location>
        <begin position="173"/>
        <end position="225"/>
    </location>
</feature>
<evidence type="ECO:0000256" key="1">
    <source>
        <dbReference type="ARBA" id="ARBA00007118"/>
    </source>
</evidence>
<gene>
    <name evidence="4" type="ORF">BC643_2365</name>
</gene>
<dbReference type="RefSeq" id="WP_120273253.1">
    <property type="nucleotide sequence ID" value="NZ_RAPN01000001.1"/>
</dbReference>
<evidence type="ECO:0000256" key="2">
    <source>
        <dbReference type="ARBA" id="ARBA00023002"/>
    </source>
</evidence>
<dbReference type="Gene3D" id="3.40.109.10">
    <property type="entry name" value="NADH Oxidase"/>
    <property type="match status" value="1"/>
</dbReference>
<dbReference type="EMBL" id="RAPN01000001">
    <property type="protein sequence ID" value="RKD91996.1"/>
    <property type="molecule type" value="Genomic_DNA"/>
</dbReference>
<name>A0A419W983_9BACT</name>
<dbReference type="Proteomes" id="UP000283387">
    <property type="component" value="Unassembled WGS sequence"/>
</dbReference>
<organism evidence="4 5">
    <name type="scientific">Mangrovibacterium diazotrophicum</name>
    <dbReference type="NCBI Taxonomy" id="1261403"/>
    <lineage>
        <taxon>Bacteria</taxon>
        <taxon>Pseudomonadati</taxon>
        <taxon>Bacteroidota</taxon>
        <taxon>Bacteroidia</taxon>
        <taxon>Marinilabiliales</taxon>
        <taxon>Prolixibacteraceae</taxon>
        <taxon>Mangrovibacterium</taxon>
    </lineage>
</organism>
<proteinExistence type="inferred from homology"/>
<dbReference type="InterPro" id="IPR000415">
    <property type="entry name" value="Nitroreductase-like"/>
</dbReference>
<dbReference type="PANTHER" id="PTHR43673">
    <property type="entry name" value="NAD(P)H NITROREDUCTASE YDGI-RELATED"/>
    <property type="match status" value="1"/>
</dbReference>
<comment type="caution">
    <text evidence="4">The sequence shown here is derived from an EMBL/GenBank/DDBJ whole genome shotgun (WGS) entry which is preliminary data.</text>
</comment>
<evidence type="ECO:0000259" key="3">
    <source>
        <dbReference type="Pfam" id="PF00881"/>
    </source>
</evidence>
<reference evidence="4 5" key="1">
    <citation type="submission" date="2018-09" db="EMBL/GenBank/DDBJ databases">
        <title>Genomic Encyclopedia of Archaeal and Bacterial Type Strains, Phase II (KMG-II): from individual species to whole genera.</title>
        <authorList>
            <person name="Goeker M."/>
        </authorList>
    </citation>
    <scope>NUCLEOTIDE SEQUENCE [LARGE SCALE GENOMIC DNA]</scope>
    <source>
        <strain evidence="4 5">DSM 27148</strain>
    </source>
</reference>
<keyword evidence="2" id="KW-0560">Oxidoreductase</keyword>
<dbReference type="SUPFAM" id="SSF55469">
    <property type="entry name" value="FMN-dependent nitroreductase-like"/>
    <property type="match status" value="1"/>
</dbReference>
<protein>
    <submittedName>
        <fullName evidence="4">Nitroreductase</fullName>
    </submittedName>
</protein>
<dbReference type="Pfam" id="PF00881">
    <property type="entry name" value="Nitroreductase"/>
    <property type="match status" value="2"/>
</dbReference>
<feature type="domain" description="Nitroreductase" evidence="3">
    <location>
        <begin position="232"/>
        <end position="316"/>
    </location>
</feature>
<accession>A0A419W983</accession>
<dbReference type="InterPro" id="IPR029479">
    <property type="entry name" value="Nitroreductase"/>
</dbReference>
<evidence type="ECO:0000313" key="4">
    <source>
        <dbReference type="EMBL" id="RKD91996.1"/>
    </source>
</evidence>
<dbReference type="PANTHER" id="PTHR43673:SF10">
    <property type="entry name" value="NADH DEHYDROGENASE_NAD(P)H NITROREDUCTASE XCC3605-RELATED"/>
    <property type="match status" value="1"/>
</dbReference>
<dbReference type="AlphaFoldDB" id="A0A419W983"/>
<dbReference type="OrthoDB" id="9809288at2"/>
<evidence type="ECO:0000313" key="5">
    <source>
        <dbReference type="Proteomes" id="UP000283387"/>
    </source>
</evidence>
<dbReference type="GO" id="GO:0016491">
    <property type="term" value="F:oxidoreductase activity"/>
    <property type="evidence" value="ECO:0007669"/>
    <property type="project" value="UniProtKB-KW"/>
</dbReference>
<comment type="similarity">
    <text evidence="1">Belongs to the nitroreductase family.</text>
</comment>
<keyword evidence="5" id="KW-1185">Reference proteome</keyword>